<dbReference type="Proteomes" id="UP000324800">
    <property type="component" value="Unassembled WGS sequence"/>
</dbReference>
<name>A0A5J4VZI4_9EUKA</name>
<accession>A0A5J4VZI4</accession>
<sequence>MRKLLICILPVIVMMILEQKKIRDFVNANVNQNANDGDGNPDAEADLTTEGELVFDPDTEAAIDREAEVLCGLYYYQLQSCIDCDIDGERDELEDESFGQLNYPDLANIPNATDAADYYELIDLLDEKD</sequence>
<dbReference type="EMBL" id="SNRW01004165">
    <property type="protein sequence ID" value="KAA6387978.1"/>
    <property type="molecule type" value="Genomic_DNA"/>
</dbReference>
<dbReference type="AlphaFoldDB" id="A0A5J4VZI4"/>
<gene>
    <name evidence="2" type="ORF">EZS28_016495</name>
</gene>
<organism evidence="2 3">
    <name type="scientific">Streblomastix strix</name>
    <dbReference type="NCBI Taxonomy" id="222440"/>
    <lineage>
        <taxon>Eukaryota</taxon>
        <taxon>Metamonada</taxon>
        <taxon>Preaxostyla</taxon>
        <taxon>Oxymonadida</taxon>
        <taxon>Streblomastigidae</taxon>
        <taxon>Streblomastix</taxon>
    </lineage>
</organism>
<proteinExistence type="predicted"/>
<reference evidence="2 3" key="1">
    <citation type="submission" date="2019-03" db="EMBL/GenBank/DDBJ databases">
        <title>Single cell metagenomics reveals metabolic interactions within the superorganism composed of flagellate Streblomastix strix and complex community of Bacteroidetes bacteria on its surface.</title>
        <authorList>
            <person name="Treitli S.C."/>
            <person name="Kolisko M."/>
            <person name="Husnik F."/>
            <person name="Keeling P."/>
            <person name="Hampl V."/>
        </authorList>
    </citation>
    <scope>NUCLEOTIDE SEQUENCE [LARGE SCALE GENOMIC DNA]</scope>
    <source>
        <strain evidence="2">ST1C</strain>
    </source>
</reference>
<evidence type="ECO:0000313" key="2">
    <source>
        <dbReference type="EMBL" id="KAA6387978.1"/>
    </source>
</evidence>
<keyword evidence="1" id="KW-0732">Signal</keyword>
<feature type="signal peptide" evidence="1">
    <location>
        <begin position="1"/>
        <end position="19"/>
    </location>
</feature>
<feature type="chain" id="PRO_5023811653" evidence="1">
    <location>
        <begin position="20"/>
        <end position="129"/>
    </location>
</feature>
<protein>
    <submittedName>
        <fullName evidence="2">Uncharacterized protein</fullName>
    </submittedName>
</protein>
<evidence type="ECO:0000313" key="3">
    <source>
        <dbReference type="Proteomes" id="UP000324800"/>
    </source>
</evidence>
<evidence type="ECO:0000256" key="1">
    <source>
        <dbReference type="SAM" id="SignalP"/>
    </source>
</evidence>
<comment type="caution">
    <text evidence="2">The sequence shown here is derived from an EMBL/GenBank/DDBJ whole genome shotgun (WGS) entry which is preliminary data.</text>
</comment>